<proteinExistence type="predicted"/>
<dbReference type="InterPro" id="IPR001296">
    <property type="entry name" value="Glyco_trans_1"/>
</dbReference>
<feature type="domain" description="Glycosyl transferase family 1" evidence="1">
    <location>
        <begin position="188"/>
        <end position="318"/>
    </location>
</feature>
<dbReference type="AlphaFoldDB" id="A0A1I5JJP3"/>
<organism evidence="3 4">
    <name type="scientific">Ectopseudomonas composti</name>
    <dbReference type="NCBI Taxonomy" id="658457"/>
    <lineage>
        <taxon>Bacteria</taxon>
        <taxon>Pseudomonadati</taxon>
        <taxon>Pseudomonadota</taxon>
        <taxon>Gammaproteobacteria</taxon>
        <taxon>Pseudomonadales</taxon>
        <taxon>Pseudomonadaceae</taxon>
        <taxon>Ectopseudomonas</taxon>
    </lineage>
</organism>
<evidence type="ECO:0000259" key="2">
    <source>
        <dbReference type="Pfam" id="PF13439"/>
    </source>
</evidence>
<dbReference type="GO" id="GO:0016757">
    <property type="term" value="F:glycosyltransferase activity"/>
    <property type="evidence" value="ECO:0007669"/>
    <property type="project" value="InterPro"/>
</dbReference>
<keyword evidence="3" id="KW-0808">Transferase</keyword>
<dbReference type="Proteomes" id="UP000182400">
    <property type="component" value="Unassembled WGS sequence"/>
</dbReference>
<dbReference type="RefSeq" id="WP_074936471.1">
    <property type="nucleotide sequence ID" value="NZ_FOWP01000001.1"/>
</dbReference>
<evidence type="ECO:0000313" key="3">
    <source>
        <dbReference type="EMBL" id="SFO73024.1"/>
    </source>
</evidence>
<dbReference type="OrthoDB" id="9802525at2"/>
<dbReference type="Gene3D" id="3.40.50.2000">
    <property type="entry name" value="Glycogen Phosphorylase B"/>
    <property type="match status" value="2"/>
</dbReference>
<gene>
    <name evidence="3" type="ORF">SAMN05216601_101485</name>
</gene>
<dbReference type="PANTHER" id="PTHR12526:SF637">
    <property type="entry name" value="GLYCOSYLTRANSFERASE EPSF-RELATED"/>
    <property type="match status" value="1"/>
</dbReference>
<accession>A0A1I5JJP3</accession>
<dbReference type="Pfam" id="PF00534">
    <property type="entry name" value="Glycos_transf_1"/>
    <property type="match status" value="1"/>
</dbReference>
<evidence type="ECO:0000259" key="1">
    <source>
        <dbReference type="Pfam" id="PF00534"/>
    </source>
</evidence>
<name>A0A1I5JJP3_9GAMM</name>
<reference evidence="3 4" key="1">
    <citation type="submission" date="2016-10" db="EMBL/GenBank/DDBJ databases">
        <authorList>
            <person name="de Groot N.N."/>
        </authorList>
    </citation>
    <scope>NUCLEOTIDE SEQUENCE [LARGE SCALE GENOMIC DNA]</scope>
    <source>
        <strain evidence="3 4">CCUG 59231</strain>
    </source>
</reference>
<sequence>MTSSEQAPGQAQRWVLQFCHGYDGPFLDCARQYAVLFKDTPYKVCTIYLTGTPSAEVERGSASDEVIFLDYSSAQVRGLKLAAIRDLRRIAASRNFALCIAHRFKPIYVALLGSDLPVIGVHHAFGDYKRRSRQLFANFFRKRLALLGVSNAVRDDIRACLPDWPAERIETLYNRIDVEAVQAEQVSREQAREHLDLPQDAWVVGNVGRLHPDKDQATLIRGFAQALPQLPDGSLLAIMGTGRLESSLKALVVELGVSESVRFLGQVPNGRRYFKAFDVFALTSDHEPFGMVLLEAMAAGMPVLASDCGGAPEVVSDPSALFPMGDIVGLVRCIAIQAAFRGGSKEMTNRLGNLFSDAAAKERFWQLAAVSALIGSTDMTVQS</sequence>
<dbReference type="STRING" id="658457.SAMN05216601_101485"/>
<protein>
    <submittedName>
        <fullName evidence="3">Glycosyltransferase involved in cell wall bisynthesis</fullName>
    </submittedName>
</protein>
<dbReference type="Pfam" id="PF13439">
    <property type="entry name" value="Glyco_transf_4"/>
    <property type="match status" value="1"/>
</dbReference>
<dbReference type="InterPro" id="IPR028098">
    <property type="entry name" value="Glyco_trans_4-like_N"/>
</dbReference>
<dbReference type="EMBL" id="FOWP01000001">
    <property type="protein sequence ID" value="SFO73024.1"/>
    <property type="molecule type" value="Genomic_DNA"/>
</dbReference>
<feature type="domain" description="Glycosyltransferase subfamily 4-like N-terminal" evidence="2">
    <location>
        <begin position="61"/>
        <end position="179"/>
    </location>
</feature>
<dbReference type="CDD" id="cd03811">
    <property type="entry name" value="GT4_GT28_WabH-like"/>
    <property type="match status" value="1"/>
</dbReference>
<dbReference type="GO" id="GO:1901135">
    <property type="term" value="P:carbohydrate derivative metabolic process"/>
    <property type="evidence" value="ECO:0007669"/>
    <property type="project" value="UniProtKB-ARBA"/>
</dbReference>
<dbReference type="PANTHER" id="PTHR12526">
    <property type="entry name" value="GLYCOSYLTRANSFERASE"/>
    <property type="match status" value="1"/>
</dbReference>
<evidence type="ECO:0000313" key="4">
    <source>
        <dbReference type="Proteomes" id="UP000182400"/>
    </source>
</evidence>
<dbReference type="SUPFAM" id="SSF53756">
    <property type="entry name" value="UDP-Glycosyltransferase/glycogen phosphorylase"/>
    <property type="match status" value="1"/>
</dbReference>